<name>A0ABU2LDF9_9ACTN</name>
<organism evidence="2 3">
    <name type="scientific">Streptomyces boetiae</name>
    <dbReference type="NCBI Taxonomy" id="3075541"/>
    <lineage>
        <taxon>Bacteria</taxon>
        <taxon>Bacillati</taxon>
        <taxon>Actinomycetota</taxon>
        <taxon>Actinomycetes</taxon>
        <taxon>Kitasatosporales</taxon>
        <taxon>Streptomycetaceae</taxon>
        <taxon>Streptomyces</taxon>
    </lineage>
</organism>
<dbReference type="InterPro" id="IPR012312">
    <property type="entry name" value="Hemerythrin-like"/>
</dbReference>
<accession>A0ABU2LDF9</accession>
<comment type="caution">
    <text evidence="2">The sequence shown here is derived from an EMBL/GenBank/DDBJ whole genome shotgun (WGS) entry which is preliminary data.</text>
</comment>
<dbReference type="EMBL" id="JAVREN010000039">
    <property type="protein sequence ID" value="MDT0309525.1"/>
    <property type="molecule type" value="Genomic_DNA"/>
</dbReference>
<evidence type="ECO:0000313" key="3">
    <source>
        <dbReference type="Proteomes" id="UP001183388"/>
    </source>
</evidence>
<dbReference type="PANTHER" id="PTHR35585">
    <property type="entry name" value="HHE DOMAIN PROTEIN (AFU_ORTHOLOGUE AFUA_4G00730)"/>
    <property type="match status" value="1"/>
</dbReference>
<reference evidence="3" key="1">
    <citation type="submission" date="2023-07" db="EMBL/GenBank/DDBJ databases">
        <title>30 novel species of actinomycetes from the DSMZ collection.</title>
        <authorList>
            <person name="Nouioui I."/>
        </authorList>
    </citation>
    <scope>NUCLEOTIDE SEQUENCE [LARGE SCALE GENOMIC DNA]</scope>
    <source>
        <strain evidence="3">DSM 44917</strain>
    </source>
</reference>
<dbReference type="RefSeq" id="WP_311632485.1">
    <property type="nucleotide sequence ID" value="NZ_JAVREN010000039.1"/>
</dbReference>
<dbReference type="PANTHER" id="PTHR35585:SF1">
    <property type="entry name" value="HHE DOMAIN PROTEIN (AFU_ORTHOLOGUE AFUA_4G00730)"/>
    <property type="match status" value="1"/>
</dbReference>
<dbReference type="Pfam" id="PF01814">
    <property type="entry name" value="Hemerythrin"/>
    <property type="match status" value="1"/>
</dbReference>
<proteinExistence type="predicted"/>
<dbReference type="Gene3D" id="1.20.120.520">
    <property type="entry name" value="nmb1532 protein domain like"/>
    <property type="match status" value="1"/>
</dbReference>
<gene>
    <name evidence="2" type="ORF">RM780_21565</name>
</gene>
<dbReference type="Proteomes" id="UP001183388">
    <property type="component" value="Unassembled WGS sequence"/>
</dbReference>
<sequence length="196" mass="21763">MTPTHNDADRAEEDVVALLKRQHEEIKHLFAQVEAASGDERRAAFDGLVRLLAVHETAEEEVVHPAAKKTVPNGDQVVAERLEEEREAKEVLSRLDGMNPDDPQFLPQLISLRDAVVAHAEAEEQFEFEALRTRTDPEKLARMARAVKAAEATAPTHPHPGVESRAKNMAFGPIAAVVDRTRDAVRQSMGGRDDRR</sequence>
<keyword evidence="3" id="KW-1185">Reference proteome</keyword>
<protein>
    <submittedName>
        <fullName evidence="2">Hemerythrin domain-containing protein</fullName>
    </submittedName>
</protein>
<feature type="domain" description="Hemerythrin-like" evidence="1">
    <location>
        <begin position="15"/>
        <end position="125"/>
    </location>
</feature>
<evidence type="ECO:0000313" key="2">
    <source>
        <dbReference type="EMBL" id="MDT0309525.1"/>
    </source>
</evidence>
<evidence type="ECO:0000259" key="1">
    <source>
        <dbReference type="Pfam" id="PF01814"/>
    </source>
</evidence>